<sequence length="82" mass="8961">MVMDGCSTSKFIGCVRNRPTLNTRRLGLYGLIGLINCCCNAWLYQACSMLLAFFESDRPFPVSTTLGLLNSSPICGATLCCR</sequence>
<evidence type="ECO:0000256" key="1">
    <source>
        <dbReference type="SAM" id="Phobius"/>
    </source>
</evidence>
<proteinExistence type="predicted"/>
<accession>A0A5N6Y398</accession>
<dbReference type="AlphaFoldDB" id="A0A5N6Y398"/>
<dbReference type="Proteomes" id="UP000325558">
    <property type="component" value="Unassembled WGS sequence"/>
</dbReference>
<dbReference type="EMBL" id="ML737170">
    <property type="protein sequence ID" value="KAE8338220.1"/>
    <property type="molecule type" value="Genomic_DNA"/>
</dbReference>
<protein>
    <submittedName>
        <fullName evidence="2">Uncharacterized protein</fullName>
    </submittedName>
</protein>
<keyword evidence="1" id="KW-0812">Transmembrane</keyword>
<keyword evidence="1" id="KW-1133">Transmembrane helix</keyword>
<organism evidence="2">
    <name type="scientific">Aspergillus arachidicola</name>
    <dbReference type="NCBI Taxonomy" id="656916"/>
    <lineage>
        <taxon>Eukaryota</taxon>
        <taxon>Fungi</taxon>
        <taxon>Dikarya</taxon>
        <taxon>Ascomycota</taxon>
        <taxon>Pezizomycotina</taxon>
        <taxon>Eurotiomycetes</taxon>
        <taxon>Eurotiomycetidae</taxon>
        <taxon>Eurotiales</taxon>
        <taxon>Aspergillaceae</taxon>
        <taxon>Aspergillus</taxon>
        <taxon>Aspergillus subgen. Circumdati</taxon>
    </lineage>
</organism>
<evidence type="ECO:0000313" key="2">
    <source>
        <dbReference type="EMBL" id="KAE8338220.1"/>
    </source>
</evidence>
<reference evidence="2" key="1">
    <citation type="submission" date="2019-04" db="EMBL/GenBank/DDBJ databases">
        <title>Friends and foes A comparative genomics study of 23 Aspergillus species from section Flavi.</title>
        <authorList>
            <consortium name="DOE Joint Genome Institute"/>
            <person name="Kjaerbolling I."/>
            <person name="Vesth T."/>
            <person name="Frisvad J.C."/>
            <person name="Nybo J.L."/>
            <person name="Theobald S."/>
            <person name="Kildgaard S."/>
            <person name="Isbrandt T."/>
            <person name="Kuo A."/>
            <person name="Sato A."/>
            <person name="Lyhne E.K."/>
            <person name="Kogle M.E."/>
            <person name="Wiebenga A."/>
            <person name="Kun R.S."/>
            <person name="Lubbers R.J."/>
            <person name="Makela M.R."/>
            <person name="Barry K."/>
            <person name="Chovatia M."/>
            <person name="Clum A."/>
            <person name="Daum C."/>
            <person name="Haridas S."/>
            <person name="He G."/>
            <person name="LaButti K."/>
            <person name="Lipzen A."/>
            <person name="Mondo S."/>
            <person name="Riley R."/>
            <person name="Salamov A."/>
            <person name="Simmons B.A."/>
            <person name="Magnuson J.K."/>
            <person name="Henrissat B."/>
            <person name="Mortensen U.H."/>
            <person name="Larsen T.O."/>
            <person name="Devries R.P."/>
            <person name="Grigoriev I.V."/>
            <person name="Machida M."/>
            <person name="Baker S.E."/>
            <person name="Andersen M.R."/>
        </authorList>
    </citation>
    <scope>NUCLEOTIDE SEQUENCE</scope>
    <source>
        <strain evidence="2">CBS 117612</strain>
    </source>
</reference>
<feature type="transmembrane region" description="Helical" evidence="1">
    <location>
        <begin position="26"/>
        <end position="54"/>
    </location>
</feature>
<name>A0A5N6Y398_9EURO</name>
<keyword evidence="1" id="KW-0472">Membrane</keyword>
<gene>
    <name evidence="2" type="ORF">BDV24DRAFT_138696</name>
</gene>